<dbReference type="Gene3D" id="1.10.510.10">
    <property type="entry name" value="Transferase(Phosphotransferase) domain 1"/>
    <property type="match status" value="1"/>
</dbReference>
<dbReference type="EC" id="2.7.10.1" evidence="24"/>
<dbReference type="GO" id="GO:0051897">
    <property type="term" value="P:positive regulation of phosphatidylinositol 3-kinase/protein kinase B signal transduction"/>
    <property type="evidence" value="ECO:0007669"/>
    <property type="project" value="TreeGrafter"/>
</dbReference>
<organism evidence="30 31">
    <name type="scientific">Eptatretus burgeri</name>
    <name type="common">Inshore hagfish</name>
    <dbReference type="NCBI Taxonomy" id="7764"/>
    <lineage>
        <taxon>Eukaryota</taxon>
        <taxon>Metazoa</taxon>
        <taxon>Chordata</taxon>
        <taxon>Craniata</taxon>
        <taxon>Vertebrata</taxon>
        <taxon>Cyclostomata</taxon>
        <taxon>Myxini</taxon>
        <taxon>Myxiniformes</taxon>
        <taxon>Myxinidae</taxon>
        <taxon>Eptatretinae</taxon>
        <taxon>Eptatretus</taxon>
    </lineage>
</organism>
<comment type="similarity">
    <text evidence="24">Belongs to the protein kinase superfamily. Tyr protein kinase family. Insulin receptor subfamily.</text>
</comment>
<dbReference type="PROSITE" id="PS00107">
    <property type="entry name" value="PROTEIN_KINASE_ATP"/>
    <property type="match status" value="1"/>
</dbReference>
<dbReference type="Gene3D" id="3.30.200.20">
    <property type="entry name" value="Phosphorylase Kinase, domain 1"/>
    <property type="match status" value="1"/>
</dbReference>
<dbReference type="InterPro" id="IPR036116">
    <property type="entry name" value="FN3_sf"/>
</dbReference>
<feature type="domain" description="Fibronectin type-III" evidence="29">
    <location>
        <begin position="871"/>
        <end position="966"/>
    </location>
</feature>
<feature type="binding site" evidence="22">
    <location>
        <position position="1047"/>
    </location>
    <ligand>
        <name>ATP</name>
        <dbReference type="ChEBI" id="CHEBI:30616"/>
    </ligand>
</feature>
<evidence type="ECO:0000256" key="1">
    <source>
        <dbReference type="ARBA" id="ARBA00001936"/>
    </source>
</evidence>
<feature type="domain" description="Fibronectin type-III" evidence="29">
    <location>
        <begin position="649"/>
        <end position="745"/>
    </location>
</feature>
<keyword evidence="3 24" id="KW-0597">Phosphoprotein</keyword>
<dbReference type="GO" id="GO:0042593">
    <property type="term" value="P:glucose homeostasis"/>
    <property type="evidence" value="ECO:0007669"/>
    <property type="project" value="TreeGrafter"/>
</dbReference>
<dbReference type="Pfam" id="PF01030">
    <property type="entry name" value="Recep_L_domain"/>
    <property type="match status" value="2"/>
</dbReference>
<evidence type="ECO:0000256" key="9">
    <source>
        <dbReference type="ARBA" id="ARBA00022737"/>
    </source>
</evidence>
<keyword evidence="6 24" id="KW-0812">Transmembrane</keyword>
<name>A0A8C4R837_EPTBU</name>
<dbReference type="InterPro" id="IPR011009">
    <property type="entry name" value="Kinase-like_dom_sf"/>
</dbReference>
<keyword evidence="14 26" id="KW-0472">Membrane</keyword>
<evidence type="ECO:0000256" key="5">
    <source>
        <dbReference type="ARBA" id="ARBA00022685"/>
    </source>
</evidence>
<keyword evidence="19" id="KW-0464">Manganese</keyword>
<dbReference type="PROSITE" id="PS00109">
    <property type="entry name" value="PROTEIN_KINASE_TYR"/>
    <property type="match status" value="1"/>
</dbReference>
<keyword evidence="15" id="KW-0829">Tyrosine-protein kinase</keyword>
<keyword evidence="17 24" id="KW-0675">Receptor</keyword>
<feature type="signal peptide" evidence="27">
    <location>
        <begin position="1"/>
        <end position="24"/>
    </location>
</feature>
<evidence type="ECO:0000256" key="3">
    <source>
        <dbReference type="ARBA" id="ARBA00022553"/>
    </source>
</evidence>
<evidence type="ECO:0000259" key="28">
    <source>
        <dbReference type="PROSITE" id="PS50011"/>
    </source>
</evidence>
<keyword evidence="16" id="KW-1015">Disulfide bond</keyword>
<dbReference type="GeneTree" id="ENSGT00940000155404"/>
<dbReference type="Pfam" id="PF00757">
    <property type="entry name" value="Furin-like"/>
    <property type="match status" value="1"/>
</dbReference>
<sequence>MAVSAVHCLAALAVLISLQAPVHSKICQKIDVRNSVDELWELENCTIVEGYLQILLIRDSGPHDFLGVSFPRLTMITEYLLLFRVSGIESLSDLFPNLAVIHGTHLFYNYALVVFEMLDLKELGLHGLRNITRGAVRLEKNPDLCYVASVDWSLILDSVENNFIVGNKPESECGDICPGVVSGSERCPRTSFNDQFAARCWSSKHCQHVCPKLCDHVCTSNGECCHHECLGGCQVPNDNTRCSACRHFYHAGACVPFCPTGSYRYRGWRCVSFEFCRNKARLCQNPKFRTCSDLVVHDGACMSGCPSGYVVANESSMTCSKCDGLCPKVCQVERQNIDSVTAAQALHGCTLINGSLIINLRGGNNIAAELEANLGRIEEVTGYVKIKHSFALVSLAFFRSLRIIRGENLYLDKYSFSVIDNQNLQQLWDWNHHKLTISQGKMFFQLNPKLCLSEIHRMEEKTGTQGMHKPTDISPKTNGDQASCENTVLEFTSIVTHKELLKLEWTPYRPPDYRDLLGFLIYYKEAWVLPLSSHTCDILFVILCSTSVGHVRPHRPYSPLMSSHRLYENVTEFDGQDACGSNSWTYIDEEPPALTKGNVTNNPRTLIVNLKPWTQYAIFVKAYTLTTSDKGQNHGAKSKIIYVRTNATVPTVPHDVVSISNSPSQLTVKWKPPTKINGKTVYYQVKWQRQAESRERHEVNYCSLGLKVPIREHPTDTMEGTADAKQNESMAGAPSPSNCCACPKSERELEKEREDAEFQKAFEDFLHNQIFMPRTSETRHRRSLVDNMTFSANSTLVTTSSPTMRPTQAAKLEEFHVNETRVFNDQMVISDLRHFTVYRIEVYACNNEVTECSFPSYVFAKTLPKHQADDIPGTVNVTVSEDNVVYLQWFEPPEPNGLITIYEILYQRNNDAEQQQCVSWIKYRNHKKGYIFHNLLPGNYTAQVRATSLAGNGSWTEPVYFKVHNPVIPTYFLPTIIAIVIFLVLLAVLFPALYFVFKKKTEGALPNGTLYASVNPEYMSTNEVYVPDEWEMAREKIKLIRELGQGSFGMVYEGIAYNVVEGEAETSVAVKTVNEKASMRDRIEFLNEASVMKAFSCHHVVHLRGVVSQGQPTLVVMELMTHGDLKSYLRSLRQNVNGGQDRRSNEQSESYQAPLTLQTMLQMAGEIADGMAYLNAKKYVHRDLAARNCMVAEDYTVKIGDFGMTRDIYETDYYRKGGKGLLPVRWMAPESLKDGVFTANSDVWSFGVVLWEIGTLAEQPYQGMSNEQVLKFVIDGGILEQPDNCSAILFELMRLCWQYNCKMRPTFLEIISSLKRHLHPSFSSLSFYDSSENRLHESQDDSDLDPEVMESVPLDPSTGQDTLGNGPLGTMHHCDDGEMEGDVERGRAWGTRRDCAGGIRDWEVDVKESPTDHSPS</sequence>
<dbReference type="InterPro" id="IPR036941">
    <property type="entry name" value="Rcpt_L-dom_sf"/>
</dbReference>
<dbReference type="InterPro" id="IPR013783">
    <property type="entry name" value="Ig-like_fold"/>
</dbReference>
<feature type="region of interest" description="Disordered" evidence="25">
    <location>
        <begin position="714"/>
        <end position="739"/>
    </location>
</feature>
<dbReference type="FunFam" id="1.10.510.10:FF:000050">
    <property type="entry name" value="Tyrosine-protein kinase receptor"/>
    <property type="match status" value="1"/>
</dbReference>
<keyword evidence="13 26" id="KW-1133">Transmembrane helix</keyword>
<evidence type="ECO:0000256" key="6">
    <source>
        <dbReference type="ARBA" id="ARBA00022692"/>
    </source>
</evidence>
<dbReference type="FunFam" id="3.30.200.20:FF:000026">
    <property type="entry name" value="Tyrosine-protein kinase receptor"/>
    <property type="match status" value="1"/>
</dbReference>
<evidence type="ECO:0000256" key="13">
    <source>
        <dbReference type="ARBA" id="ARBA00022989"/>
    </source>
</evidence>
<evidence type="ECO:0000256" key="10">
    <source>
        <dbReference type="ARBA" id="ARBA00022741"/>
    </source>
</evidence>
<dbReference type="GO" id="GO:0043548">
    <property type="term" value="F:phosphatidylinositol 3-kinase binding"/>
    <property type="evidence" value="ECO:0007669"/>
    <property type="project" value="InterPro"/>
</dbReference>
<dbReference type="InterPro" id="IPR020635">
    <property type="entry name" value="Tyr_kinase_cat_dom"/>
</dbReference>
<keyword evidence="11" id="KW-0418">Kinase</keyword>
<evidence type="ECO:0000256" key="11">
    <source>
        <dbReference type="ARBA" id="ARBA00022777"/>
    </source>
</evidence>
<dbReference type="SUPFAM" id="SSF49265">
    <property type="entry name" value="Fibronectin type III"/>
    <property type="match status" value="2"/>
</dbReference>
<feature type="binding site" evidence="22">
    <location>
        <position position="1201"/>
    </location>
    <ligand>
        <name>ATP</name>
        <dbReference type="ChEBI" id="CHEBI:30616"/>
    </ligand>
</feature>
<comment type="catalytic activity">
    <reaction evidence="20 24">
        <text>L-tyrosyl-[protein] + ATP = O-phospho-L-tyrosyl-[protein] + ADP + H(+)</text>
        <dbReference type="Rhea" id="RHEA:10596"/>
        <dbReference type="Rhea" id="RHEA-COMP:10136"/>
        <dbReference type="Rhea" id="RHEA-COMP:20101"/>
        <dbReference type="ChEBI" id="CHEBI:15378"/>
        <dbReference type="ChEBI" id="CHEBI:30616"/>
        <dbReference type="ChEBI" id="CHEBI:46858"/>
        <dbReference type="ChEBI" id="CHEBI:61978"/>
        <dbReference type="ChEBI" id="CHEBI:456216"/>
        <dbReference type="EC" id="2.7.10.1"/>
    </reaction>
</comment>
<evidence type="ECO:0000256" key="2">
    <source>
        <dbReference type="ARBA" id="ARBA00004479"/>
    </source>
</evidence>
<dbReference type="FunFam" id="3.80.20.20:FF:000002">
    <property type="entry name" value="Tyrosine-protein kinase receptor"/>
    <property type="match status" value="1"/>
</dbReference>
<dbReference type="Gene3D" id="2.60.40.10">
    <property type="entry name" value="Immunoglobulins"/>
    <property type="match status" value="3"/>
</dbReference>
<dbReference type="InterPro" id="IPR017441">
    <property type="entry name" value="Protein_kinase_ATP_BS"/>
</dbReference>
<dbReference type="GO" id="GO:0005899">
    <property type="term" value="C:insulin receptor complex"/>
    <property type="evidence" value="ECO:0007669"/>
    <property type="project" value="TreeGrafter"/>
</dbReference>
<dbReference type="CDD" id="cd00064">
    <property type="entry name" value="FU"/>
    <property type="match status" value="1"/>
</dbReference>
<evidence type="ECO:0000256" key="7">
    <source>
        <dbReference type="ARBA" id="ARBA00022723"/>
    </source>
</evidence>
<dbReference type="InterPro" id="IPR006212">
    <property type="entry name" value="Furin_repeat"/>
</dbReference>
<evidence type="ECO:0000256" key="26">
    <source>
        <dbReference type="SAM" id="Phobius"/>
    </source>
</evidence>
<dbReference type="SUPFAM" id="SSF52058">
    <property type="entry name" value="L domain-like"/>
    <property type="match status" value="2"/>
</dbReference>
<keyword evidence="12 22" id="KW-0067">ATP-binding</keyword>
<keyword evidence="31" id="KW-1185">Reference proteome</keyword>
<keyword evidence="4" id="KW-0808">Transferase</keyword>
<dbReference type="Pfam" id="PF07714">
    <property type="entry name" value="PK_Tyr_Ser-Thr"/>
    <property type="match status" value="1"/>
</dbReference>
<evidence type="ECO:0000256" key="22">
    <source>
        <dbReference type="PIRSR" id="PIRSR000620-2"/>
    </source>
</evidence>
<protein>
    <recommendedName>
        <fullName evidence="24">Tyrosine-protein kinase receptor</fullName>
        <ecNumber evidence="24">2.7.10.1</ecNumber>
    </recommendedName>
</protein>
<dbReference type="CDD" id="cd05032">
    <property type="entry name" value="PTKc_InsR_like"/>
    <property type="match status" value="1"/>
</dbReference>
<feature type="active site" description="Proton donor/acceptor" evidence="21">
    <location>
        <position position="1183"/>
    </location>
</feature>
<proteinExistence type="inferred from homology"/>
<feature type="region of interest" description="Disordered" evidence="25">
    <location>
        <begin position="1335"/>
        <end position="1365"/>
    </location>
</feature>
<dbReference type="InterPro" id="IPR000494">
    <property type="entry name" value="Rcpt_L-dom"/>
</dbReference>
<dbReference type="Ensembl" id="ENSEBUT00000025547.1">
    <property type="protein sequence ID" value="ENSEBUP00000024971.1"/>
    <property type="gene ID" value="ENSEBUG00000015392.1"/>
</dbReference>
<dbReference type="Gene3D" id="3.80.20.20">
    <property type="entry name" value="Receptor L-domain"/>
    <property type="match status" value="2"/>
</dbReference>
<evidence type="ECO:0000256" key="14">
    <source>
        <dbReference type="ARBA" id="ARBA00023136"/>
    </source>
</evidence>
<keyword evidence="18" id="KW-0325">Glycoprotein</keyword>
<dbReference type="SUPFAM" id="SSF56112">
    <property type="entry name" value="Protein kinase-like (PK-like)"/>
    <property type="match status" value="1"/>
</dbReference>
<evidence type="ECO:0000256" key="18">
    <source>
        <dbReference type="ARBA" id="ARBA00023180"/>
    </source>
</evidence>
<evidence type="ECO:0000256" key="27">
    <source>
        <dbReference type="SAM" id="SignalP"/>
    </source>
</evidence>
<dbReference type="PRINTS" id="PR00109">
    <property type="entry name" value="TYRKINASE"/>
</dbReference>
<dbReference type="Pfam" id="PF00041">
    <property type="entry name" value="fn3"/>
    <property type="match status" value="1"/>
</dbReference>
<dbReference type="PROSITE" id="PS00239">
    <property type="entry name" value="RECEPTOR_TYR_KIN_II"/>
    <property type="match status" value="1"/>
</dbReference>
<dbReference type="GO" id="GO:0005009">
    <property type="term" value="F:insulin receptor activity"/>
    <property type="evidence" value="ECO:0007669"/>
    <property type="project" value="TreeGrafter"/>
</dbReference>
<feature type="binding site" evidence="22">
    <location>
        <begin position="1187"/>
        <end position="1188"/>
    </location>
    <ligand>
        <name>ATP</name>
        <dbReference type="ChEBI" id="CHEBI:30616"/>
    </ligand>
</feature>
<evidence type="ECO:0000256" key="19">
    <source>
        <dbReference type="ARBA" id="ARBA00023211"/>
    </source>
</evidence>
<dbReference type="PIRSF" id="PIRSF000620">
    <property type="entry name" value="Insulin_receptor"/>
    <property type="match status" value="1"/>
</dbReference>
<dbReference type="Proteomes" id="UP000694388">
    <property type="component" value="Unplaced"/>
</dbReference>
<dbReference type="GO" id="GO:0043410">
    <property type="term" value="P:positive regulation of MAPK cascade"/>
    <property type="evidence" value="ECO:0007669"/>
    <property type="project" value="TreeGrafter"/>
</dbReference>
<evidence type="ECO:0000256" key="17">
    <source>
        <dbReference type="ARBA" id="ARBA00023170"/>
    </source>
</evidence>
<dbReference type="PROSITE" id="PS50853">
    <property type="entry name" value="FN3"/>
    <property type="match status" value="2"/>
</dbReference>
<feature type="transmembrane region" description="Helical" evidence="26">
    <location>
        <begin position="971"/>
        <end position="997"/>
    </location>
</feature>
<evidence type="ECO:0000256" key="21">
    <source>
        <dbReference type="PIRSR" id="PIRSR000620-1"/>
    </source>
</evidence>
<dbReference type="GO" id="GO:0030424">
    <property type="term" value="C:axon"/>
    <property type="evidence" value="ECO:0007669"/>
    <property type="project" value="TreeGrafter"/>
</dbReference>
<dbReference type="Gene3D" id="2.10.220.10">
    <property type="entry name" value="Hormone Receptor, Insulin-like Growth Factor Receptor 1, Chain A, domain 2"/>
    <property type="match status" value="1"/>
</dbReference>
<evidence type="ECO:0000256" key="15">
    <source>
        <dbReference type="ARBA" id="ARBA00023137"/>
    </source>
</evidence>
<feature type="chain" id="PRO_5044680577" description="Tyrosine-protein kinase receptor" evidence="27">
    <location>
        <begin position="25"/>
        <end position="1416"/>
    </location>
</feature>
<comment type="subcellular location">
    <subcellularLocation>
        <location evidence="2">Membrane</location>
        <topology evidence="2">Single-pass type I membrane protein</topology>
    </subcellularLocation>
</comment>
<evidence type="ECO:0000256" key="23">
    <source>
        <dbReference type="PROSITE-ProRule" id="PRU10141"/>
    </source>
</evidence>
<dbReference type="InterPro" id="IPR050122">
    <property type="entry name" value="RTK"/>
</dbReference>
<dbReference type="SMART" id="SM00060">
    <property type="entry name" value="FN3"/>
    <property type="match status" value="3"/>
</dbReference>
<keyword evidence="8 27" id="KW-0732">Signal</keyword>
<evidence type="ECO:0000256" key="25">
    <source>
        <dbReference type="SAM" id="MobiDB-lite"/>
    </source>
</evidence>
<evidence type="ECO:0000256" key="20">
    <source>
        <dbReference type="ARBA" id="ARBA00051243"/>
    </source>
</evidence>
<dbReference type="GO" id="GO:0005524">
    <property type="term" value="F:ATP binding"/>
    <property type="evidence" value="ECO:0007669"/>
    <property type="project" value="UniProtKB-UniRule"/>
</dbReference>
<dbReference type="InterPro" id="IPR016246">
    <property type="entry name" value="Tyr_kinase_insulin-like_rcpt"/>
</dbReference>
<dbReference type="InterPro" id="IPR002011">
    <property type="entry name" value="Tyr_kinase_rcpt_2_CS"/>
</dbReference>
<dbReference type="PANTHER" id="PTHR24416">
    <property type="entry name" value="TYROSINE-PROTEIN KINASE RECEPTOR"/>
    <property type="match status" value="1"/>
</dbReference>
<dbReference type="Ensembl" id="ENSEBUT00000025498.1">
    <property type="protein sequence ID" value="ENSEBUP00000024921.1"/>
    <property type="gene ID" value="ENSEBUG00000015392.1"/>
</dbReference>
<evidence type="ECO:0000313" key="30">
    <source>
        <dbReference type="Ensembl" id="ENSEBUP00000024921.1"/>
    </source>
</evidence>
<evidence type="ECO:0000256" key="24">
    <source>
        <dbReference type="RuleBase" id="RU000312"/>
    </source>
</evidence>
<dbReference type="InterPro" id="IPR001245">
    <property type="entry name" value="Ser-Thr/Tyr_kinase_cat_dom"/>
</dbReference>
<reference evidence="30" key="1">
    <citation type="submission" date="2025-05" db="UniProtKB">
        <authorList>
            <consortium name="Ensembl"/>
        </authorList>
    </citation>
    <scope>IDENTIFICATION</scope>
</reference>
<dbReference type="PANTHER" id="PTHR24416:SF525">
    <property type="entry name" value="INSULIN-LIKE RECEPTOR"/>
    <property type="match status" value="1"/>
</dbReference>
<keyword evidence="10 22" id="KW-0547">Nucleotide-binding</keyword>
<dbReference type="GO" id="GO:0046872">
    <property type="term" value="F:metal ion binding"/>
    <property type="evidence" value="ECO:0007669"/>
    <property type="project" value="UniProtKB-KW"/>
</dbReference>
<keyword evidence="5" id="KW-0165">Cleavage on pair of basic residues</keyword>
<dbReference type="SMART" id="SM00219">
    <property type="entry name" value="TyrKc"/>
    <property type="match status" value="1"/>
</dbReference>
<accession>A0A8C4R837</accession>
<keyword evidence="7" id="KW-0479">Metal-binding</keyword>
<dbReference type="CDD" id="cd00063">
    <property type="entry name" value="FN3"/>
    <property type="match status" value="2"/>
</dbReference>
<dbReference type="InterPro" id="IPR009030">
    <property type="entry name" value="Growth_fac_rcpt_cys_sf"/>
</dbReference>
<evidence type="ECO:0000313" key="31">
    <source>
        <dbReference type="Proteomes" id="UP000694388"/>
    </source>
</evidence>
<evidence type="ECO:0000256" key="4">
    <source>
        <dbReference type="ARBA" id="ARBA00022679"/>
    </source>
</evidence>
<evidence type="ECO:0000259" key="29">
    <source>
        <dbReference type="PROSITE" id="PS50853"/>
    </source>
</evidence>
<evidence type="ECO:0000256" key="12">
    <source>
        <dbReference type="ARBA" id="ARBA00022840"/>
    </source>
</evidence>
<dbReference type="PROSITE" id="PS50011">
    <property type="entry name" value="PROTEIN_KINASE_DOM"/>
    <property type="match status" value="1"/>
</dbReference>
<keyword evidence="9" id="KW-0677">Repeat</keyword>
<dbReference type="InterPro" id="IPR006211">
    <property type="entry name" value="Furin-like_Cys-rich_dom"/>
</dbReference>
<dbReference type="FunFam" id="2.60.40.10:FF:000108">
    <property type="entry name" value="Tyrosine-protein kinase receptor"/>
    <property type="match status" value="1"/>
</dbReference>
<evidence type="ECO:0000256" key="8">
    <source>
        <dbReference type="ARBA" id="ARBA00022729"/>
    </source>
</evidence>
<feature type="domain" description="Protein kinase" evidence="28">
    <location>
        <begin position="1037"/>
        <end position="1322"/>
    </location>
</feature>
<dbReference type="InterPro" id="IPR003961">
    <property type="entry name" value="FN3_dom"/>
</dbReference>
<comment type="cofactor">
    <cofactor evidence="1">
        <name>Mn(2+)</name>
        <dbReference type="ChEBI" id="CHEBI:29035"/>
    </cofactor>
</comment>
<feature type="binding site" evidence="22">
    <location>
        <begin position="1118"/>
        <end position="1124"/>
    </location>
    <ligand>
        <name>ATP</name>
        <dbReference type="ChEBI" id="CHEBI:30616"/>
    </ligand>
</feature>
<dbReference type="GO" id="GO:0043560">
    <property type="term" value="F:insulin receptor substrate binding"/>
    <property type="evidence" value="ECO:0007669"/>
    <property type="project" value="InterPro"/>
</dbReference>
<dbReference type="InterPro" id="IPR008266">
    <property type="entry name" value="Tyr_kinase_AS"/>
</dbReference>
<dbReference type="SUPFAM" id="SSF57184">
    <property type="entry name" value="Growth factor receptor domain"/>
    <property type="match status" value="1"/>
</dbReference>
<dbReference type="InterPro" id="IPR000719">
    <property type="entry name" value="Prot_kinase_dom"/>
</dbReference>
<dbReference type="SMART" id="SM00261">
    <property type="entry name" value="FU"/>
    <property type="match status" value="1"/>
</dbReference>
<feature type="binding site" evidence="22 23">
    <location>
        <position position="1071"/>
    </location>
    <ligand>
        <name>ATP</name>
        <dbReference type="ChEBI" id="CHEBI:30616"/>
    </ligand>
</feature>
<dbReference type="FunFam" id="3.80.20.20:FF:000001">
    <property type="entry name" value="Tyrosine-protein kinase receptor"/>
    <property type="match status" value="1"/>
</dbReference>
<evidence type="ECO:0000256" key="16">
    <source>
        <dbReference type="ARBA" id="ARBA00023157"/>
    </source>
</evidence>